<dbReference type="InterPro" id="IPR036259">
    <property type="entry name" value="MFS_trans_sf"/>
</dbReference>
<feature type="transmembrane region" description="Helical" evidence="5">
    <location>
        <begin position="63"/>
        <end position="84"/>
    </location>
</feature>
<evidence type="ECO:0000313" key="7">
    <source>
        <dbReference type="EMBL" id="TQN64306.1"/>
    </source>
</evidence>
<evidence type="ECO:0000256" key="1">
    <source>
        <dbReference type="ARBA" id="ARBA00004141"/>
    </source>
</evidence>
<keyword evidence="3 5" id="KW-1133">Transmembrane helix</keyword>
<dbReference type="EMBL" id="PUHP01002528">
    <property type="protein sequence ID" value="TQN64306.1"/>
    <property type="molecule type" value="Genomic_DNA"/>
</dbReference>
<accession>A0A5Q4BBW1</accession>
<dbReference type="AlphaFoldDB" id="A0A5Q4BBW1"/>
<keyword evidence="4 5" id="KW-0472">Membrane</keyword>
<name>A0A5Q4BBW1_9PEZI</name>
<evidence type="ECO:0000313" key="8">
    <source>
        <dbReference type="Proteomes" id="UP000326340"/>
    </source>
</evidence>
<keyword evidence="8" id="KW-1185">Reference proteome</keyword>
<dbReference type="Pfam" id="PF07690">
    <property type="entry name" value="MFS_1"/>
    <property type="match status" value="1"/>
</dbReference>
<feature type="transmembrane region" description="Helical" evidence="5">
    <location>
        <begin position="30"/>
        <end position="51"/>
    </location>
</feature>
<feature type="non-terminal residue" evidence="7">
    <location>
        <position position="1"/>
    </location>
</feature>
<feature type="transmembrane region" description="Helical" evidence="5">
    <location>
        <begin position="90"/>
        <end position="110"/>
    </location>
</feature>
<evidence type="ECO:0000256" key="4">
    <source>
        <dbReference type="ARBA" id="ARBA00023136"/>
    </source>
</evidence>
<feature type="domain" description="Major facilitator superfamily (MFS) profile" evidence="6">
    <location>
        <begin position="1"/>
        <end position="155"/>
    </location>
</feature>
<protein>
    <submittedName>
        <fullName evidence="7">Rubrofusarin-specific efflux pump aurT</fullName>
    </submittedName>
</protein>
<dbReference type="PANTHER" id="PTHR23501">
    <property type="entry name" value="MAJOR FACILITATOR SUPERFAMILY"/>
    <property type="match status" value="1"/>
</dbReference>
<dbReference type="InterPro" id="IPR011701">
    <property type="entry name" value="MFS"/>
</dbReference>
<sequence>AVLKLLELRINFLQEAEIVEPVDYRITFYLARYFFLTLLGLFKISSAICSTAPNSLAFIIRRAVTGIGSAEILSSAIVFMMSAVPLPKRLLYNGFFSAVLGTSSVVGQLLSGALTSKVSWRWCFYIKLPIGGAAIVVIFLALKPTLAAVLGLTIW</sequence>
<keyword evidence="2 5" id="KW-0812">Transmembrane</keyword>
<dbReference type="GO" id="GO:0005886">
    <property type="term" value="C:plasma membrane"/>
    <property type="evidence" value="ECO:0007669"/>
    <property type="project" value="TreeGrafter"/>
</dbReference>
<dbReference type="Proteomes" id="UP000326340">
    <property type="component" value="Unassembled WGS sequence"/>
</dbReference>
<comment type="caution">
    <text evidence="7">The sequence shown here is derived from an EMBL/GenBank/DDBJ whole genome shotgun (WGS) entry which is preliminary data.</text>
</comment>
<organism evidence="7 8">
    <name type="scientific">Colletotrichum shisoi</name>
    <dbReference type="NCBI Taxonomy" id="2078593"/>
    <lineage>
        <taxon>Eukaryota</taxon>
        <taxon>Fungi</taxon>
        <taxon>Dikarya</taxon>
        <taxon>Ascomycota</taxon>
        <taxon>Pezizomycotina</taxon>
        <taxon>Sordariomycetes</taxon>
        <taxon>Hypocreomycetidae</taxon>
        <taxon>Glomerellales</taxon>
        <taxon>Glomerellaceae</taxon>
        <taxon>Colletotrichum</taxon>
        <taxon>Colletotrichum destructivum species complex</taxon>
    </lineage>
</organism>
<dbReference type="SUPFAM" id="SSF103473">
    <property type="entry name" value="MFS general substrate transporter"/>
    <property type="match status" value="1"/>
</dbReference>
<dbReference type="PROSITE" id="PS50850">
    <property type="entry name" value="MFS"/>
    <property type="match status" value="1"/>
</dbReference>
<dbReference type="PANTHER" id="PTHR23501:SF198">
    <property type="entry name" value="AZOLE RESISTANCE PROTEIN 1-RELATED"/>
    <property type="match status" value="1"/>
</dbReference>
<dbReference type="InterPro" id="IPR020846">
    <property type="entry name" value="MFS_dom"/>
</dbReference>
<dbReference type="GO" id="GO:0022857">
    <property type="term" value="F:transmembrane transporter activity"/>
    <property type="evidence" value="ECO:0007669"/>
    <property type="project" value="InterPro"/>
</dbReference>
<evidence type="ECO:0000256" key="2">
    <source>
        <dbReference type="ARBA" id="ARBA00022692"/>
    </source>
</evidence>
<dbReference type="OrthoDB" id="10021397at2759"/>
<evidence type="ECO:0000256" key="3">
    <source>
        <dbReference type="ARBA" id="ARBA00022989"/>
    </source>
</evidence>
<comment type="subcellular location">
    <subcellularLocation>
        <location evidence="1">Membrane</location>
        <topology evidence="1">Multi-pass membrane protein</topology>
    </subcellularLocation>
</comment>
<proteinExistence type="predicted"/>
<dbReference type="Gene3D" id="1.20.1250.20">
    <property type="entry name" value="MFS general substrate transporter like domains"/>
    <property type="match status" value="1"/>
</dbReference>
<evidence type="ECO:0000256" key="5">
    <source>
        <dbReference type="SAM" id="Phobius"/>
    </source>
</evidence>
<reference evidence="7 8" key="1">
    <citation type="journal article" date="2019" name="Sci. Rep.">
        <title>Colletotrichum shisoi sp. nov., an anthracnose pathogen of Perilla frutescens in Japan: molecular phylogenetic, morphological and genomic evidence.</title>
        <authorList>
            <person name="Gan P."/>
            <person name="Tsushima A."/>
            <person name="Hiroyama R."/>
            <person name="Narusaka M."/>
            <person name="Takano Y."/>
            <person name="Narusaka Y."/>
            <person name="Kawaradani M."/>
            <person name="Damm U."/>
            <person name="Shirasu K."/>
        </authorList>
    </citation>
    <scope>NUCLEOTIDE SEQUENCE [LARGE SCALE GENOMIC DNA]</scope>
    <source>
        <strain evidence="7 8">PG-2018a</strain>
    </source>
</reference>
<feature type="transmembrane region" description="Helical" evidence="5">
    <location>
        <begin position="122"/>
        <end position="142"/>
    </location>
</feature>
<evidence type="ECO:0000259" key="6">
    <source>
        <dbReference type="PROSITE" id="PS50850"/>
    </source>
</evidence>
<gene>
    <name evidence="7" type="primary">AurT</name>
    <name evidence="7" type="ORF">CSHISOI_11122</name>
</gene>